<evidence type="ECO:0000259" key="3">
    <source>
        <dbReference type="SMART" id="SM00062"/>
    </source>
</evidence>
<evidence type="ECO:0000256" key="1">
    <source>
        <dbReference type="ARBA" id="ARBA00022729"/>
    </source>
</evidence>
<dbReference type="SMART" id="SM00062">
    <property type="entry name" value="PBPb"/>
    <property type="match status" value="1"/>
</dbReference>
<gene>
    <name evidence="4" type="ORF">GEV02_18440</name>
</gene>
<evidence type="ECO:0000256" key="2">
    <source>
        <dbReference type="SAM" id="SignalP"/>
    </source>
</evidence>
<dbReference type="PANTHER" id="PTHR35936">
    <property type="entry name" value="MEMBRANE-BOUND LYTIC MUREIN TRANSGLYCOSYLASE F"/>
    <property type="match status" value="1"/>
</dbReference>
<dbReference type="RefSeq" id="WP_152839352.1">
    <property type="nucleotide sequence ID" value="NZ_WHUG01000007.1"/>
</dbReference>
<keyword evidence="5" id="KW-1185">Reference proteome</keyword>
<protein>
    <submittedName>
        <fullName evidence="4">Transporter substrate-binding domain-containing protein</fullName>
    </submittedName>
</protein>
<dbReference type="Pfam" id="PF00497">
    <property type="entry name" value="SBP_bac_3"/>
    <property type="match status" value="1"/>
</dbReference>
<proteinExistence type="predicted"/>
<feature type="domain" description="Solute-binding protein family 3/N-terminal" evidence="3">
    <location>
        <begin position="27"/>
        <end position="254"/>
    </location>
</feature>
<dbReference type="PANTHER" id="PTHR35936:SF6">
    <property type="entry name" value="AMINO ACID ABC TRANSPORTER SUBSTRATE-BINDING PAAT FAMILY PROTEIN"/>
    <property type="match status" value="1"/>
</dbReference>
<feature type="chain" id="PRO_5025541079" evidence="2">
    <location>
        <begin position="26"/>
        <end position="254"/>
    </location>
</feature>
<accession>A0A6A7N501</accession>
<organism evidence="4 5">
    <name type="scientific">Rugamonas aquatica</name>
    <dbReference type="NCBI Taxonomy" id="2743357"/>
    <lineage>
        <taxon>Bacteria</taxon>
        <taxon>Pseudomonadati</taxon>
        <taxon>Pseudomonadota</taxon>
        <taxon>Betaproteobacteria</taxon>
        <taxon>Burkholderiales</taxon>
        <taxon>Oxalobacteraceae</taxon>
        <taxon>Telluria group</taxon>
        <taxon>Rugamonas</taxon>
    </lineage>
</organism>
<evidence type="ECO:0000313" key="5">
    <source>
        <dbReference type="Proteomes" id="UP000440498"/>
    </source>
</evidence>
<sequence length="254" mass="28148">MLPRMVLRGTMAAGLLMCALAPASAIVLRIAAQEGTEPKYIADRQQVVGLCVDILRAVEQADPGLRFSGDQQWLSQIRSYAEVSAGHLDVLCGVQHTPERDRQYLFLEPPLFPIEYRLIVRADDPVIIGDWDDVRRLGAQGVVLSSRNYATTAILTQLGGLQVDAAATNPLMNLHKLVSGRGRFFLHRSTGLQAFLDRNALNGKVRILPAVMYNSKLYMALGRHVDAAVAARLHRALDQLDKTGELNRLQKKWD</sequence>
<dbReference type="InterPro" id="IPR001638">
    <property type="entry name" value="Solute-binding_3/MltF_N"/>
</dbReference>
<dbReference type="EMBL" id="WHUG01000007">
    <property type="protein sequence ID" value="MQA40133.1"/>
    <property type="molecule type" value="Genomic_DNA"/>
</dbReference>
<comment type="caution">
    <text evidence="4">The sequence shown here is derived from an EMBL/GenBank/DDBJ whole genome shotgun (WGS) entry which is preliminary data.</text>
</comment>
<dbReference type="Gene3D" id="3.40.190.10">
    <property type="entry name" value="Periplasmic binding protein-like II"/>
    <property type="match status" value="2"/>
</dbReference>
<keyword evidence="1 2" id="KW-0732">Signal</keyword>
<name>A0A6A7N501_9BURK</name>
<feature type="signal peptide" evidence="2">
    <location>
        <begin position="1"/>
        <end position="25"/>
    </location>
</feature>
<dbReference type="SUPFAM" id="SSF53850">
    <property type="entry name" value="Periplasmic binding protein-like II"/>
    <property type="match status" value="1"/>
</dbReference>
<reference evidence="4 5" key="1">
    <citation type="submission" date="2019-10" db="EMBL/GenBank/DDBJ databases">
        <title>Two novel species isolated from a subtropical stream in China.</title>
        <authorList>
            <person name="Lu H."/>
        </authorList>
    </citation>
    <scope>NUCLEOTIDE SEQUENCE [LARGE SCALE GENOMIC DNA]</scope>
    <source>
        <strain evidence="4 5">FT29W</strain>
    </source>
</reference>
<evidence type="ECO:0000313" key="4">
    <source>
        <dbReference type="EMBL" id="MQA40133.1"/>
    </source>
</evidence>
<dbReference type="Proteomes" id="UP000440498">
    <property type="component" value="Unassembled WGS sequence"/>
</dbReference>
<dbReference type="AlphaFoldDB" id="A0A6A7N501"/>